<dbReference type="InterPro" id="IPR034746">
    <property type="entry name" value="POTRA"/>
</dbReference>
<comment type="caution">
    <text evidence="5">The sequence shown here is derived from an EMBL/GenBank/DDBJ whole genome shotgun (WGS) entry which is preliminary data.</text>
</comment>
<feature type="chain" id="PRO_5015981104" evidence="3">
    <location>
        <begin position="19"/>
        <end position="464"/>
    </location>
</feature>
<evidence type="ECO:0000256" key="3">
    <source>
        <dbReference type="SAM" id="SignalP"/>
    </source>
</evidence>
<dbReference type="AlphaFoldDB" id="A0A2W7SIV6"/>
<dbReference type="Pfam" id="PF07244">
    <property type="entry name" value="POTRA"/>
    <property type="match status" value="1"/>
</dbReference>
<dbReference type="RefSeq" id="WP_111294860.1">
    <property type="nucleotide sequence ID" value="NZ_QKZV01000004.1"/>
</dbReference>
<dbReference type="InterPro" id="IPR010827">
    <property type="entry name" value="BamA/TamA_POTRA"/>
</dbReference>
<protein>
    <submittedName>
        <fullName evidence="5">Surface antigen-like variable number repeat protein</fullName>
    </submittedName>
</protein>
<accession>A0A2W7SIV6</accession>
<organism evidence="5 6">
    <name type="scientific">Hydrotalea sandarakina</name>
    <dbReference type="NCBI Taxonomy" id="1004304"/>
    <lineage>
        <taxon>Bacteria</taxon>
        <taxon>Pseudomonadati</taxon>
        <taxon>Bacteroidota</taxon>
        <taxon>Chitinophagia</taxon>
        <taxon>Chitinophagales</taxon>
        <taxon>Chitinophagaceae</taxon>
        <taxon>Hydrotalea</taxon>
    </lineage>
</organism>
<evidence type="ECO:0000313" key="6">
    <source>
        <dbReference type="Proteomes" id="UP000249720"/>
    </source>
</evidence>
<dbReference type="OrthoDB" id="9768717at2"/>
<evidence type="ECO:0000313" key="5">
    <source>
        <dbReference type="EMBL" id="PZX62815.1"/>
    </source>
</evidence>
<keyword evidence="2" id="KW-0472">Membrane</keyword>
<dbReference type="EMBL" id="QKZV01000004">
    <property type="protein sequence ID" value="PZX62815.1"/>
    <property type="molecule type" value="Genomic_DNA"/>
</dbReference>
<evidence type="ECO:0000259" key="4">
    <source>
        <dbReference type="PROSITE" id="PS51779"/>
    </source>
</evidence>
<name>A0A2W7SIV6_9BACT</name>
<dbReference type="GO" id="GO:0019867">
    <property type="term" value="C:outer membrane"/>
    <property type="evidence" value="ECO:0007669"/>
    <property type="project" value="InterPro"/>
</dbReference>
<dbReference type="Proteomes" id="UP000249720">
    <property type="component" value="Unassembled WGS sequence"/>
</dbReference>
<dbReference type="Gene3D" id="2.40.160.50">
    <property type="entry name" value="membrane protein fhac: a member of the omp85/tpsb transporter family"/>
    <property type="match status" value="1"/>
</dbReference>
<evidence type="ECO:0000256" key="1">
    <source>
        <dbReference type="ARBA" id="ARBA00004370"/>
    </source>
</evidence>
<keyword evidence="3" id="KW-0732">Signal</keyword>
<gene>
    <name evidence="5" type="ORF">LX80_01509</name>
</gene>
<sequence>MRYWCLVILLCSCLPTQAQISDSLQQPIEYIIGGISIFGNKKTKDYIILREATLKKGDRVTPDQLSQKLIESKQLIYNTGLFVDDSVYVDRLQGNVAFIHIRVKERLYFLPLPYFRLVDRNFNEWWVQQNRSLSRVNYGIKFNYNNFTGQNDNLNIWLINGYNQQVALRYNLPFFDKSLKQGINVGFGYSNQREINYATSLTNQQLFFKNDNNYARTFYRVDATYSYRPDQFQRHYFRVSYDSDNIADTVAALNPMFFPNGATQVKYIDFTYLYQYFNTDYNVYPSKGWQAQASLYKRGIDKTTNMWQVGLYGLFAKPILPKTFIVADASATIKFPYNPYFFSQALLGYGSYQMPGLEYYVADGMAGGLAHFSLNHQFLKYIFKNPIKSKTHDKIPFRFYAKIYTDVGYAYNPYINNNLLNNKLLHTWGFGLDIVSIYDFVFRLEYSFNQLGGKGLYLHANNGF</sequence>
<evidence type="ECO:0000256" key="2">
    <source>
        <dbReference type="ARBA" id="ARBA00023136"/>
    </source>
</evidence>
<reference evidence="5 6" key="1">
    <citation type="submission" date="2018-06" db="EMBL/GenBank/DDBJ databases">
        <title>Genomic Encyclopedia of Archaeal and Bacterial Type Strains, Phase II (KMG-II): from individual species to whole genera.</title>
        <authorList>
            <person name="Goeker M."/>
        </authorList>
    </citation>
    <scope>NUCLEOTIDE SEQUENCE [LARGE SCALE GENOMIC DNA]</scope>
    <source>
        <strain evidence="5 6">DSM 23241</strain>
    </source>
</reference>
<dbReference type="Gene3D" id="3.10.20.310">
    <property type="entry name" value="membrane protein fhac"/>
    <property type="match status" value="1"/>
</dbReference>
<feature type="domain" description="POTRA" evidence="4">
    <location>
        <begin position="30"/>
        <end position="106"/>
    </location>
</feature>
<feature type="signal peptide" evidence="3">
    <location>
        <begin position="1"/>
        <end position="18"/>
    </location>
</feature>
<comment type="subcellular location">
    <subcellularLocation>
        <location evidence="1">Membrane</location>
    </subcellularLocation>
</comment>
<proteinExistence type="predicted"/>
<dbReference type="PROSITE" id="PS51779">
    <property type="entry name" value="POTRA"/>
    <property type="match status" value="1"/>
</dbReference>
<keyword evidence="6" id="KW-1185">Reference proteome</keyword>